<reference evidence="1" key="1">
    <citation type="submission" date="2021-06" db="EMBL/GenBank/DDBJ databases">
        <authorList>
            <person name="Kallberg Y."/>
            <person name="Tangrot J."/>
            <person name="Rosling A."/>
        </authorList>
    </citation>
    <scope>NUCLEOTIDE SEQUENCE</scope>
    <source>
        <strain evidence="1">FL130A</strain>
    </source>
</reference>
<dbReference type="EMBL" id="CAJVPS010000708">
    <property type="protein sequence ID" value="CAG8504349.1"/>
    <property type="molecule type" value="Genomic_DNA"/>
</dbReference>
<comment type="caution">
    <text evidence="1">The sequence shown here is derived from an EMBL/GenBank/DDBJ whole genome shotgun (WGS) entry which is preliminary data.</text>
</comment>
<dbReference type="Proteomes" id="UP000789508">
    <property type="component" value="Unassembled WGS sequence"/>
</dbReference>
<evidence type="ECO:0000313" key="2">
    <source>
        <dbReference type="Proteomes" id="UP000789508"/>
    </source>
</evidence>
<name>A0A9N8ZQJ6_9GLOM</name>
<dbReference type="AlphaFoldDB" id="A0A9N8ZQJ6"/>
<gene>
    <name evidence="1" type="ORF">ALEPTO_LOCUS3647</name>
</gene>
<protein>
    <submittedName>
        <fullName evidence="1">14179_t:CDS:1</fullName>
    </submittedName>
</protein>
<evidence type="ECO:0000313" key="1">
    <source>
        <dbReference type="EMBL" id="CAG8504349.1"/>
    </source>
</evidence>
<accession>A0A9N8ZQJ6</accession>
<keyword evidence="2" id="KW-1185">Reference proteome</keyword>
<dbReference type="OrthoDB" id="2321935at2759"/>
<organism evidence="1 2">
    <name type="scientific">Ambispora leptoticha</name>
    <dbReference type="NCBI Taxonomy" id="144679"/>
    <lineage>
        <taxon>Eukaryota</taxon>
        <taxon>Fungi</taxon>
        <taxon>Fungi incertae sedis</taxon>
        <taxon>Mucoromycota</taxon>
        <taxon>Glomeromycotina</taxon>
        <taxon>Glomeromycetes</taxon>
        <taxon>Archaeosporales</taxon>
        <taxon>Ambisporaceae</taxon>
        <taxon>Ambispora</taxon>
    </lineage>
</organism>
<proteinExistence type="predicted"/>
<sequence>MDKIPYDVLEHAISSFILARDEVITRNQVRGNQRPHHILNFASKKDDLQTITIHAQYYRESLCFYLRLLHNKTLLAVDPDHPHHKDLTNSPLHYERQRANHGWPNDTGDVTMDSKLTASAKKRNSMKRAQARIRKRIRNLVDEYTDITTSTRKKI</sequence>